<reference evidence="2 4" key="1">
    <citation type="submission" date="2015-10" db="EMBL/GenBank/DDBJ databases">
        <title>The cercosporin biosynthetic gene cluster was horizontally transferred to several fungal lineages and shown to be expanded in Cercospora beticola based on microsynteny with recipient genomes.</title>
        <authorList>
            <person name="De Jonge R."/>
            <person name="Ebert M.K."/>
            <person name="Suttle J.C."/>
            <person name="Jurick Ii W.M."/>
            <person name="Secor G.A."/>
            <person name="Thomma B.P."/>
            <person name="Van De Peer Y."/>
            <person name="Bolton M.D."/>
        </authorList>
    </citation>
    <scope>NUCLEOTIDE SEQUENCE [LARGE SCALE GENOMIC DNA]</scope>
    <source>
        <strain evidence="2 4">09-40</strain>
    </source>
</reference>
<evidence type="ECO:0000313" key="4">
    <source>
        <dbReference type="Proteomes" id="UP000230605"/>
    </source>
</evidence>
<organism evidence="2 4">
    <name type="scientific">Cercospora beticola</name>
    <name type="common">Sugarbeet leaf spot fungus</name>
    <dbReference type="NCBI Taxonomy" id="122368"/>
    <lineage>
        <taxon>Eukaryota</taxon>
        <taxon>Fungi</taxon>
        <taxon>Dikarya</taxon>
        <taxon>Ascomycota</taxon>
        <taxon>Pezizomycotina</taxon>
        <taxon>Dothideomycetes</taxon>
        <taxon>Dothideomycetidae</taxon>
        <taxon>Mycosphaerellales</taxon>
        <taxon>Mycosphaerellaceae</taxon>
        <taxon>Cercospora</taxon>
    </lineage>
</organism>
<keyword evidence="5" id="KW-1185">Reference proteome</keyword>
<sequence>MPDIATDLAAIVPIDDIPFAPQTSEERLLCRLIKGDERAYYNRLFQSMRDEDVRVRGFTSSGTRPCVWIGTLHDGFRIYLDIVKTSGRSDEVYYRPKIHYSDGPLSTGLTPAKRVDWHMDTEVAVYNDLRLPLNHWERVLRGLGWTSKKKMLWAYKKFLVRLWRSYWPDEPLPGQRNRASNNQDPRDTRSPSARESLEQVNDVEGEEVDEVEAVLREYDVANQRALWRCFDTYPESFVHRLREQGLFTALVEGYLDLDTYSTLSVESRQAEDLARAAASAIRMGRPVTNTYWFRVFEARMASGTQGEVVVRTVPSLEERERDDYQSDEEEDPDPALFYEDHDYADQDFDEQEVDASYYDEDLTYQTNRAESCGPAEEYTDQASSCEYDDGQTMESDTEDCFHDSGMRDAGLDEGSAHSMPWSDLRYSGDSFDEDEE</sequence>
<dbReference type="Proteomes" id="UP000230605">
    <property type="component" value="Chromosome 7"/>
</dbReference>
<dbReference type="OrthoDB" id="10338914at2759"/>
<feature type="region of interest" description="Disordered" evidence="1">
    <location>
        <begin position="371"/>
        <end position="436"/>
    </location>
</feature>
<protein>
    <submittedName>
        <fullName evidence="2">Uncharacterized protein</fullName>
    </submittedName>
</protein>
<feature type="compositionally biased region" description="Acidic residues" evidence="1">
    <location>
        <begin position="386"/>
        <end position="398"/>
    </location>
</feature>
<evidence type="ECO:0000313" key="2">
    <source>
        <dbReference type="EMBL" id="PIA92388.1"/>
    </source>
</evidence>
<gene>
    <name evidence="2" type="ORF">CB0940_09307</name>
    <name evidence="3" type="ORF">RHO25_011039</name>
</gene>
<evidence type="ECO:0000313" key="3">
    <source>
        <dbReference type="EMBL" id="WPB06382.1"/>
    </source>
</evidence>
<evidence type="ECO:0000256" key="1">
    <source>
        <dbReference type="SAM" id="MobiDB-lite"/>
    </source>
</evidence>
<accession>A0A2G5HIM3</accession>
<reference evidence="3 5" key="2">
    <citation type="submission" date="2023-09" db="EMBL/GenBank/DDBJ databases">
        <title>Complete-Gapless Cercospora beticola genome.</title>
        <authorList>
            <person name="Wyatt N.A."/>
            <person name="Spanner R.E."/>
            <person name="Bolton M.D."/>
        </authorList>
    </citation>
    <scope>NUCLEOTIDE SEQUENCE [LARGE SCALE GENOMIC DNA]</scope>
    <source>
        <strain evidence="3">Cb09-40</strain>
    </source>
</reference>
<dbReference type="EMBL" id="LKMD01000106">
    <property type="protein sequence ID" value="PIA92388.1"/>
    <property type="molecule type" value="Genomic_DNA"/>
</dbReference>
<proteinExistence type="predicted"/>
<dbReference type="AlphaFoldDB" id="A0A2G5HIM3"/>
<dbReference type="EMBL" id="CP134190">
    <property type="protein sequence ID" value="WPB06382.1"/>
    <property type="molecule type" value="Genomic_DNA"/>
</dbReference>
<feature type="compositionally biased region" description="Basic and acidic residues" evidence="1">
    <location>
        <begin position="399"/>
        <end position="410"/>
    </location>
</feature>
<dbReference type="Proteomes" id="UP001302367">
    <property type="component" value="Chromosome 7"/>
</dbReference>
<feature type="region of interest" description="Disordered" evidence="1">
    <location>
        <begin position="173"/>
        <end position="204"/>
    </location>
</feature>
<name>A0A2G5HIM3_CERBT</name>
<feature type="region of interest" description="Disordered" evidence="1">
    <location>
        <begin position="314"/>
        <end position="335"/>
    </location>
</feature>
<evidence type="ECO:0000313" key="5">
    <source>
        <dbReference type="Proteomes" id="UP001302367"/>
    </source>
</evidence>